<dbReference type="GO" id="GO:0005186">
    <property type="term" value="F:pheromone activity"/>
    <property type="evidence" value="ECO:0007669"/>
    <property type="project" value="UniProtKB-KW"/>
</dbReference>
<protein>
    <recommendedName>
        <fullName evidence="8">ComX pheromone</fullName>
    </recommendedName>
    <alternativeName>
        <fullName evidence="9">Competence pheromone</fullName>
    </alternativeName>
</protein>
<evidence type="ECO:0000256" key="2">
    <source>
        <dbReference type="ARBA" id="ARBA00022525"/>
    </source>
</evidence>
<reference evidence="10" key="2">
    <citation type="submission" date="2022-12" db="EMBL/GenBank/DDBJ databases">
        <title>Draft Genome Sequences of Bacillus licheniformis and Bacillus paralicheniformis strains isolated from Irish skim milk powders.</title>
        <authorList>
            <person name="Lourenco A."/>
            <person name="Li F."/>
            <person name="Geraldine D."/>
            <person name="Tobin J.T."/>
            <person name="Butler F."/>
            <person name="Jordan K."/>
            <person name="Obrien T."/>
        </authorList>
    </citation>
    <scope>NUCLEOTIDE SEQUENCE</scope>
    <source>
        <strain evidence="10">3370</strain>
    </source>
</reference>
<dbReference type="EMBL" id="LKPO01000011">
    <property type="protein sequence ID" value="OLF94672.1"/>
    <property type="molecule type" value="Genomic_DNA"/>
</dbReference>
<gene>
    <name evidence="10" type="primary">comX</name>
    <name evidence="11" type="ORF">B4121_1885</name>
    <name evidence="10" type="ORF">PVN32_22205</name>
</gene>
<accession>A0A7Z1B3Z7</accession>
<reference evidence="11 12" key="1">
    <citation type="journal article" date="2016" name="Front. Microbiol.">
        <title>High-Level Heat Resistance of Spores of Bacillus amyloliquefaciens and Bacillus licheniformis Results from the Presence of a spoVA Operon in a Tn1546 Transposon.</title>
        <authorList>
            <person name="Berendsen E.M."/>
            <person name="Koning R.A."/>
            <person name="Boekhorst J."/>
            <person name="de Jong A."/>
            <person name="Kuipers O.P."/>
            <person name="Wells-Bennik M.H."/>
        </authorList>
    </citation>
    <scope>NUCLEOTIDE SEQUENCE [LARGE SCALE GENOMIC DNA]</scope>
    <source>
        <strain evidence="11 12">B4121</strain>
    </source>
</reference>
<comment type="subunit">
    <text evidence="7">Interacts directly with the sensor histidine kinase ComP and stimulates its activity.</text>
</comment>
<keyword evidence="2" id="KW-0964">Secreted</keyword>
<dbReference type="RefSeq" id="WP_020452790.1">
    <property type="nucleotide sequence ID" value="NZ_AP025339.1"/>
</dbReference>
<organism evidence="11 12">
    <name type="scientific">Bacillus paralicheniformis</name>
    <dbReference type="NCBI Taxonomy" id="1648923"/>
    <lineage>
        <taxon>Bacteria</taxon>
        <taxon>Bacillati</taxon>
        <taxon>Bacillota</taxon>
        <taxon>Bacilli</taxon>
        <taxon>Bacillales</taxon>
        <taxon>Bacillaceae</taxon>
        <taxon>Bacillus</taxon>
    </lineage>
</organism>
<evidence type="ECO:0000256" key="8">
    <source>
        <dbReference type="ARBA" id="ARBA00029545"/>
    </source>
</evidence>
<evidence type="ECO:0000256" key="9">
    <source>
        <dbReference type="ARBA" id="ARBA00030321"/>
    </source>
</evidence>
<proteinExistence type="predicted"/>
<keyword evidence="5" id="KW-0449">Lipoprotein</keyword>
<name>A0A7Z1B3Z7_9BACI</name>
<comment type="subcellular location">
    <subcellularLocation>
        <location evidence="1">Secreted</location>
    </subcellularLocation>
</comment>
<dbReference type="Proteomes" id="UP000185604">
    <property type="component" value="Unassembled WGS sequence"/>
</dbReference>
<evidence type="ECO:0000313" key="10">
    <source>
        <dbReference type="EMBL" id="MDE1454863.1"/>
    </source>
</evidence>
<keyword evidence="6" id="KW-0636">Prenylation</keyword>
<evidence type="ECO:0000256" key="4">
    <source>
        <dbReference type="ARBA" id="ARBA00023287"/>
    </source>
</evidence>
<comment type="caution">
    <text evidence="11">The sequence shown here is derived from an EMBL/GenBank/DDBJ whole genome shotgun (WGS) entry which is preliminary data.</text>
</comment>
<dbReference type="Proteomes" id="UP001216709">
    <property type="component" value="Unassembled WGS sequence"/>
</dbReference>
<evidence type="ECO:0000313" key="12">
    <source>
        <dbReference type="Proteomes" id="UP000185604"/>
    </source>
</evidence>
<evidence type="ECO:0000256" key="3">
    <source>
        <dbReference type="ARBA" id="ARBA00023044"/>
    </source>
</evidence>
<sequence length="56" mass="6360">MQEIVSFLVEHPEVLEQVIAGKASLIGVDKDQVFSLIEGFKRIEAGWGPYPNLWFK</sequence>
<keyword evidence="3" id="KW-0588">Pheromone</keyword>
<evidence type="ECO:0000256" key="1">
    <source>
        <dbReference type="ARBA" id="ARBA00004613"/>
    </source>
</evidence>
<evidence type="ECO:0000256" key="6">
    <source>
        <dbReference type="ARBA" id="ARBA00023289"/>
    </source>
</evidence>
<evidence type="ECO:0000313" key="11">
    <source>
        <dbReference type="EMBL" id="OLF94672.1"/>
    </source>
</evidence>
<dbReference type="InterPro" id="IPR009233">
    <property type="entry name" value="Competence_ComX_Bacillus"/>
</dbReference>
<keyword evidence="4" id="KW-0178">Competence</keyword>
<dbReference type="AlphaFoldDB" id="A0A7Z1B3Z7"/>
<dbReference type="EMBL" id="JARAFO010000213">
    <property type="protein sequence ID" value="MDE1454863.1"/>
    <property type="molecule type" value="Genomic_DNA"/>
</dbReference>
<dbReference type="Pfam" id="PF05952">
    <property type="entry name" value="ComX"/>
    <property type="match status" value="1"/>
</dbReference>
<dbReference type="GO" id="GO:0030420">
    <property type="term" value="P:establishment of competence for transformation"/>
    <property type="evidence" value="ECO:0007669"/>
    <property type="project" value="UniProtKB-KW"/>
</dbReference>
<dbReference type="GO" id="GO:0005576">
    <property type="term" value="C:extracellular region"/>
    <property type="evidence" value="ECO:0007669"/>
    <property type="project" value="UniProtKB-SubCell"/>
</dbReference>
<evidence type="ECO:0000256" key="5">
    <source>
        <dbReference type="ARBA" id="ARBA00023288"/>
    </source>
</evidence>
<evidence type="ECO:0000256" key="7">
    <source>
        <dbReference type="ARBA" id="ARBA00029483"/>
    </source>
</evidence>